<reference evidence="1" key="1">
    <citation type="submission" date="2020-05" db="EMBL/GenBank/DDBJ databases">
        <title>Large-scale comparative analyses of tick genomes elucidate their genetic diversity and vector capacities.</title>
        <authorList>
            <person name="Jia N."/>
            <person name="Wang J."/>
            <person name="Shi W."/>
            <person name="Du L."/>
            <person name="Sun Y."/>
            <person name="Zhan W."/>
            <person name="Jiang J."/>
            <person name="Wang Q."/>
            <person name="Zhang B."/>
            <person name="Ji P."/>
            <person name="Sakyi L.B."/>
            <person name="Cui X."/>
            <person name="Yuan T."/>
            <person name="Jiang B."/>
            <person name="Yang W."/>
            <person name="Lam T.T.-Y."/>
            <person name="Chang Q."/>
            <person name="Ding S."/>
            <person name="Wang X."/>
            <person name="Zhu J."/>
            <person name="Ruan X."/>
            <person name="Zhao L."/>
            <person name="Wei J."/>
            <person name="Que T."/>
            <person name="Du C."/>
            <person name="Cheng J."/>
            <person name="Dai P."/>
            <person name="Han X."/>
            <person name="Huang E."/>
            <person name="Gao Y."/>
            <person name="Liu J."/>
            <person name="Shao H."/>
            <person name="Ye R."/>
            <person name="Li L."/>
            <person name="Wei W."/>
            <person name="Wang X."/>
            <person name="Wang C."/>
            <person name="Yang T."/>
            <person name="Huo Q."/>
            <person name="Li W."/>
            <person name="Guo W."/>
            <person name="Chen H."/>
            <person name="Zhou L."/>
            <person name="Ni X."/>
            <person name="Tian J."/>
            <person name="Zhou Y."/>
            <person name="Sheng Y."/>
            <person name="Liu T."/>
            <person name="Pan Y."/>
            <person name="Xia L."/>
            <person name="Li J."/>
            <person name="Zhao F."/>
            <person name="Cao W."/>
        </authorList>
    </citation>
    <scope>NUCLEOTIDE SEQUENCE</scope>
    <source>
        <strain evidence="1">Hyas-2018</strain>
    </source>
</reference>
<proteinExistence type="predicted"/>
<evidence type="ECO:0000313" key="1">
    <source>
        <dbReference type="EMBL" id="KAH6922135.1"/>
    </source>
</evidence>
<accession>A0ACB7RIG5</accession>
<sequence length="101" mass="10927">MSAPISDLVVACGAVAKLTHLSPPAMDESLFRERSHLSCLLPPEAPSVVCLPPALRSSPEELVAIGLWGTIFSAPARSAPRNARRYMERGRDRSPLMDAIF</sequence>
<gene>
    <name evidence="1" type="ORF">HPB50_009884</name>
</gene>
<dbReference type="Proteomes" id="UP000821845">
    <property type="component" value="Chromosome 9"/>
</dbReference>
<organism evidence="1 2">
    <name type="scientific">Hyalomma asiaticum</name>
    <name type="common">Tick</name>
    <dbReference type="NCBI Taxonomy" id="266040"/>
    <lineage>
        <taxon>Eukaryota</taxon>
        <taxon>Metazoa</taxon>
        <taxon>Ecdysozoa</taxon>
        <taxon>Arthropoda</taxon>
        <taxon>Chelicerata</taxon>
        <taxon>Arachnida</taxon>
        <taxon>Acari</taxon>
        <taxon>Parasitiformes</taxon>
        <taxon>Ixodida</taxon>
        <taxon>Ixodoidea</taxon>
        <taxon>Ixodidae</taxon>
        <taxon>Hyalomminae</taxon>
        <taxon>Hyalomma</taxon>
    </lineage>
</organism>
<name>A0ACB7RIG5_HYAAI</name>
<evidence type="ECO:0000313" key="2">
    <source>
        <dbReference type="Proteomes" id="UP000821845"/>
    </source>
</evidence>
<dbReference type="EMBL" id="CM023489">
    <property type="protein sequence ID" value="KAH6922135.1"/>
    <property type="molecule type" value="Genomic_DNA"/>
</dbReference>
<protein>
    <submittedName>
        <fullName evidence="1">Uncharacterized protein</fullName>
    </submittedName>
</protein>
<comment type="caution">
    <text evidence="1">The sequence shown here is derived from an EMBL/GenBank/DDBJ whole genome shotgun (WGS) entry which is preliminary data.</text>
</comment>
<keyword evidence="2" id="KW-1185">Reference proteome</keyword>